<keyword evidence="10" id="KW-1185">Reference proteome</keyword>
<evidence type="ECO:0000256" key="7">
    <source>
        <dbReference type="RuleBase" id="RU363032"/>
    </source>
</evidence>
<reference evidence="9 10" key="1">
    <citation type="submission" date="2016-10" db="EMBL/GenBank/DDBJ databases">
        <authorList>
            <person name="de Groot N.N."/>
        </authorList>
    </citation>
    <scope>NUCLEOTIDE SEQUENCE [LARGE SCALE GENOMIC DNA]</scope>
    <source>
        <strain evidence="9 10">DSM 1283</strain>
    </source>
</reference>
<evidence type="ECO:0000313" key="9">
    <source>
        <dbReference type="EMBL" id="SFN95778.1"/>
    </source>
</evidence>
<dbReference type="Proteomes" id="UP000198806">
    <property type="component" value="Unassembled WGS sequence"/>
</dbReference>
<evidence type="ECO:0000256" key="1">
    <source>
        <dbReference type="ARBA" id="ARBA00004651"/>
    </source>
</evidence>
<evidence type="ECO:0000256" key="3">
    <source>
        <dbReference type="ARBA" id="ARBA00022475"/>
    </source>
</evidence>
<feature type="transmembrane region" description="Helical" evidence="7">
    <location>
        <begin position="111"/>
        <end position="132"/>
    </location>
</feature>
<evidence type="ECO:0000256" key="2">
    <source>
        <dbReference type="ARBA" id="ARBA00022448"/>
    </source>
</evidence>
<dbReference type="RefSeq" id="WP_170847886.1">
    <property type="nucleotide sequence ID" value="NZ_BAABFM010000026.1"/>
</dbReference>
<dbReference type="PANTHER" id="PTHR43744">
    <property type="entry name" value="ABC TRANSPORTER PERMEASE PROTEIN MG189-RELATED-RELATED"/>
    <property type="match status" value="1"/>
</dbReference>
<dbReference type="PROSITE" id="PS50928">
    <property type="entry name" value="ABC_TM1"/>
    <property type="match status" value="1"/>
</dbReference>
<feature type="transmembrane region" description="Helical" evidence="7">
    <location>
        <begin position="144"/>
        <end position="167"/>
    </location>
</feature>
<proteinExistence type="inferred from homology"/>
<dbReference type="SUPFAM" id="SSF161098">
    <property type="entry name" value="MetI-like"/>
    <property type="match status" value="1"/>
</dbReference>
<dbReference type="AlphaFoldDB" id="A0A1I5D929"/>
<accession>A0A1I5D929</accession>
<dbReference type="STRING" id="1527.SAMN04489757_10571"/>
<dbReference type="InterPro" id="IPR035906">
    <property type="entry name" value="MetI-like_sf"/>
</dbReference>
<dbReference type="InterPro" id="IPR000515">
    <property type="entry name" value="MetI-like"/>
</dbReference>
<feature type="transmembrane region" description="Helical" evidence="7">
    <location>
        <begin position="80"/>
        <end position="99"/>
    </location>
</feature>
<evidence type="ECO:0000259" key="8">
    <source>
        <dbReference type="PROSITE" id="PS50928"/>
    </source>
</evidence>
<keyword evidence="5 7" id="KW-1133">Transmembrane helix</keyword>
<evidence type="ECO:0000256" key="6">
    <source>
        <dbReference type="ARBA" id="ARBA00023136"/>
    </source>
</evidence>
<evidence type="ECO:0000256" key="4">
    <source>
        <dbReference type="ARBA" id="ARBA00022692"/>
    </source>
</evidence>
<dbReference type="EMBL" id="FOWD01000005">
    <property type="protein sequence ID" value="SFN95778.1"/>
    <property type="molecule type" value="Genomic_DNA"/>
</dbReference>
<comment type="similarity">
    <text evidence="7">Belongs to the binding-protein-dependent transport system permease family.</text>
</comment>
<feature type="transmembrane region" description="Helical" evidence="7">
    <location>
        <begin position="16"/>
        <end position="37"/>
    </location>
</feature>
<dbReference type="GO" id="GO:0005886">
    <property type="term" value="C:plasma membrane"/>
    <property type="evidence" value="ECO:0007669"/>
    <property type="project" value="UniProtKB-SubCell"/>
</dbReference>
<feature type="transmembrane region" description="Helical" evidence="7">
    <location>
        <begin position="246"/>
        <end position="267"/>
    </location>
</feature>
<dbReference type="CDD" id="cd06261">
    <property type="entry name" value="TM_PBP2"/>
    <property type="match status" value="1"/>
</dbReference>
<evidence type="ECO:0000256" key="5">
    <source>
        <dbReference type="ARBA" id="ARBA00022989"/>
    </source>
</evidence>
<keyword evidence="4 7" id="KW-0812">Transmembrane</keyword>
<evidence type="ECO:0000313" key="10">
    <source>
        <dbReference type="Proteomes" id="UP000198806"/>
    </source>
</evidence>
<dbReference type="PANTHER" id="PTHR43744:SF8">
    <property type="entry name" value="SN-GLYCEROL-3-PHOSPHATE TRANSPORT SYSTEM PERMEASE PROTEIN UGPE"/>
    <property type="match status" value="1"/>
</dbReference>
<sequence length="282" mass="31719">MSEVKKKKKKIKVSTILIYIILSLWGITTIFPFVWVINNSFKPSREVVNSSFSLPIEFTMQNYVKAFDNLNILEAYKNSFIISGSVTIAVMILASMIAFAMTRYKFRGREFIHSLIIASLMFPVFSTIIPVFKMMSQANLISNPLSVIIPQIAGNLSFASVIMMGYLRGLPIEMEEAAYMEGANIRQVFTRIIVPLCKPSLATVGIFCFLWSYNDLFTQLIMIRRRTKFPICALLNEISSKYGIDYGLMASSITIIIIPVLIVYICLQKNIIKGLTAGAVKG</sequence>
<feature type="transmembrane region" description="Helical" evidence="7">
    <location>
        <begin position="188"/>
        <end position="213"/>
    </location>
</feature>
<feature type="domain" description="ABC transmembrane type-1" evidence="8">
    <location>
        <begin position="76"/>
        <end position="267"/>
    </location>
</feature>
<dbReference type="GO" id="GO:0055085">
    <property type="term" value="P:transmembrane transport"/>
    <property type="evidence" value="ECO:0007669"/>
    <property type="project" value="InterPro"/>
</dbReference>
<organism evidence="9 10">
    <name type="scientific">Anaerocolumna aminovalerica</name>
    <dbReference type="NCBI Taxonomy" id="1527"/>
    <lineage>
        <taxon>Bacteria</taxon>
        <taxon>Bacillati</taxon>
        <taxon>Bacillota</taxon>
        <taxon>Clostridia</taxon>
        <taxon>Lachnospirales</taxon>
        <taxon>Lachnospiraceae</taxon>
        <taxon>Anaerocolumna</taxon>
    </lineage>
</organism>
<protein>
    <submittedName>
        <fullName evidence="9">Carbohydrate ABC transporter membrane protein 2, CUT1 family</fullName>
    </submittedName>
</protein>
<keyword evidence="3" id="KW-1003">Cell membrane</keyword>
<keyword evidence="2 7" id="KW-0813">Transport</keyword>
<gene>
    <name evidence="9" type="ORF">SAMN04489757_10571</name>
</gene>
<keyword evidence="6 7" id="KW-0472">Membrane</keyword>
<name>A0A1I5D929_9FIRM</name>
<comment type="subcellular location">
    <subcellularLocation>
        <location evidence="1 7">Cell membrane</location>
        <topology evidence="1 7">Multi-pass membrane protein</topology>
    </subcellularLocation>
</comment>
<dbReference type="Gene3D" id="1.10.3720.10">
    <property type="entry name" value="MetI-like"/>
    <property type="match status" value="1"/>
</dbReference>
<dbReference type="Pfam" id="PF00528">
    <property type="entry name" value="BPD_transp_1"/>
    <property type="match status" value="1"/>
</dbReference>